<evidence type="ECO:0000256" key="9">
    <source>
        <dbReference type="ARBA" id="ARBA00023136"/>
    </source>
</evidence>
<evidence type="ECO:0000256" key="4">
    <source>
        <dbReference type="ARBA" id="ARBA00022676"/>
    </source>
</evidence>
<comment type="similarity">
    <text evidence="3 12">Belongs to the glycosyltransferase 22 family.</text>
</comment>
<keyword evidence="14" id="KW-1185">Reference proteome</keyword>
<comment type="caution">
    <text evidence="13">The sequence shown here is derived from an EMBL/GenBank/DDBJ whole genome shotgun (WGS) entry which is preliminary data.</text>
</comment>
<evidence type="ECO:0000256" key="2">
    <source>
        <dbReference type="ARBA" id="ARBA00004922"/>
    </source>
</evidence>
<evidence type="ECO:0000256" key="6">
    <source>
        <dbReference type="ARBA" id="ARBA00022692"/>
    </source>
</evidence>
<comment type="subcellular location">
    <subcellularLocation>
        <location evidence="1 12">Endoplasmic reticulum membrane</location>
        <topology evidence="1 12">Multi-pass membrane protein</topology>
    </subcellularLocation>
</comment>
<keyword evidence="5" id="KW-0808">Transferase</keyword>
<keyword evidence="6 12" id="KW-0812">Transmembrane</keyword>
<feature type="transmembrane region" description="Helical" evidence="12">
    <location>
        <begin position="319"/>
        <end position="340"/>
    </location>
</feature>
<dbReference type="EMBL" id="SDEE01000165">
    <property type="protein sequence ID" value="RXW20132.1"/>
    <property type="molecule type" value="Genomic_DNA"/>
</dbReference>
<dbReference type="UniPathway" id="UPA00378"/>
<keyword evidence="9 12" id="KW-0472">Membrane</keyword>
<comment type="pathway">
    <text evidence="2">Protein modification; protein glycosylation.</text>
</comment>
<dbReference type="GO" id="GO:0006487">
    <property type="term" value="P:protein N-linked glycosylation"/>
    <property type="evidence" value="ECO:0007669"/>
    <property type="project" value="TreeGrafter"/>
</dbReference>
<evidence type="ECO:0000256" key="3">
    <source>
        <dbReference type="ARBA" id="ARBA00007063"/>
    </source>
</evidence>
<keyword evidence="4 12" id="KW-0328">Glycosyltransferase</keyword>
<proteinExistence type="inferred from homology"/>
<dbReference type="GO" id="GO:0052917">
    <property type="term" value="F:dol-P-Man:Man(7)GlcNAc(2)-PP-Dol alpha-1,6-mannosyltransferase activity"/>
    <property type="evidence" value="ECO:0007669"/>
    <property type="project" value="UniProtKB-EC"/>
</dbReference>
<feature type="transmembrane region" description="Helical" evidence="12">
    <location>
        <begin position="214"/>
        <end position="237"/>
    </location>
</feature>
<reference evidence="13 14" key="1">
    <citation type="submission" date="2019-01" db="EMBL/GenBank/DDBJ databases">
        <title>Draft genome sequence of Psathyrella aberdarensis IHI B618.</title>
        <authorList>
            <person name="Buettner E."/>
            <person name="Kellner H."/>
        </authorList>
    </citation>
    <scope>NUCLEOTIDE SEQUENCE [LARGE SCALE GENOMIC DNA]</scope>
    <source>
        <strain evidence="13 14">IHI B618</strain>
    </source>
</reference>
<feature type="transmembrane region" description="Helical" evidence="12">
    <location>
        <begin position="143"/>
        <end position="160"/>
    </location>
</feature>
<dbReference type="STRING" id="2316362.A0A4Q2DLT4"/>
<dbReference type="Proteomes" id="UP000290288">
    <property type="component" value="Unassembled WGS sequence"/>
</dbReference>
<dbReference type="InterPro" id="IPR005599">
    <property type="entry name" value="GPI_mannosylTrfase"/>
</dbReference>
<feature type="transmembrane region" description="Helical" evidence="12">
    <location>
        <begin position="267"/>
        <end position="290"/>
    </location>
</feature>
<evidence type="ECO:0000256" key="7">
    <source>
        <dbReference type="ARBA" id="ARBA00022824"/>
    </source>
</evidence>
<evidence type="ECO:0000256" key="1">
    <source>
        <dbReference type="ARBA" id="ARBA00004477"/>
    </source>
</evidence>
<evidence type="ECO:0000256" key="5">
    <source>
        <dbReference type="ARBA" id="ARBA00022679"/>
    </source>
</evidence>
<evidence type="ECO:0000256" key="11">
    <source>
        <dbReference type="ARBA" id="ARBA00048899"/>
    </source>
</evidence>
<feature type="transmembrane region" description="Helical" evidence="12">
    <location>
        <begin position="51"/>
        <end position="72"/>
    </location>
</feature>
<evidence type="ECO:0000313" key="14">
    <source>
        <dbReference type="Proteomes" id="UP000290288"/>
    </source>
</evidence>
<dbReference type="PANTHER" id="PTHR22760:SF1">
    <property type="entry name" value="DOL-P-MAN:MAN(7)GLCNAC(2)-PP-DOL ALPHA-1,6-MANNOSYLTRANSFERASE"/>
    <property type="match status" value="1"/>
</dbReference>
<gene>
    <name evidence="13" type="ORF">EST38_g5729</name>
</gene>
<evidence type="ECO:0000313" key="13">
    <source>
        <dbReference type="EMBL" id="RXW20132.1"/>
    </source>
</evidence>
<dbReference type="Pfam" id="PF03901">
    <property type="entry name" value="Glyco_transf_22"/>
    <property type="match status" value="1"/>
</dbReference>
<dbReference type="OrthoDB" id="19039at2759"/>
<comment type="function">
    <text evidence="10">Mannosyltransferase that operates in the biosynthetic pathway of dolichol-linked oligosaccharides, the glycan precursors employed in protein asparagine (N)-glycosylation. The assembly of dolichol-linked oligosaccharides begins on the cytosolic side of the endoplasmic reticulum membrane and finishes in its lumen. The sequential addition of sugars to dolichol pyrophosphate produces dolichol-linked oligosaccharides containing fourteen sugars, including two GlcNAcs, nine mannoses and three glucoses. Once assembled, the oligosaccharide is transferred from the lipid to nascent proteins by oligosaccharyltransferases. In the lumen of the endoplasmic reticulum, adds the eighth mannose residue in an alpha-1,6 linkage onto Man(7)GlcNAc(2)-PP-dolichol to produce Man(8)GlcNAc(2)-PP-dolichol.</text>
</comment>
<comment type="catalytic activity">
    <reaction evidence="11">
        <text>an alpha-D-Man-(1-&gt;2)-alpha-D-Man-(1-&gt;2)-alpha-D-Man-(1-&gt;3)-[alpha-D-Man-(1-&gt;2)-alpha-D-Man-(1-&gt;3)-alpha-D-Man-(1-&gt;6)]-beta-D-Man-(1-&gt;4)-beta-D-GlcNAc-(1-&gt;4)-alpha-D-GlcNAc-diphospho-di-trans,poly-cis-dolichol + a di-trans,poly-cis-dolichyl beta-D-mannosyl phosphate = an alpha-D-Man-(1-&gt;2)-alpha-D-Man-(1-&gt;2)-alpha-D-Man-(1-&gt;3)-[alpha-D-Man-(1-&gt;2)-alpha-D-Man-(1-&gt;3)-[alpha-D-Man-(1-&gt;6)]-alpha-D-Man-(1-&gt;6)]-beta-D-Man-(1-&gt;4)-beta-D-GlcNAc-(1-&gt;4)-alpha-D-GlcNAc-diphospho-di-trans,poly-cis-dolichol + a di-trans,poly-cis-dolichyl phosphate + H(+)</text>
        <dbReference type="Rhea" id="RHEA:29535"/>
        <dbReference type="Rhea" id="RHEA-COMP:19498"/>
        <dbReference type="Rhea" id="RHEA-COMP:19501"/>
        <dbReference type="Rhea" id="RHEA-COMP:19518"/>
        <dbReference type="Rhea" id="RHEA-COMP:19519"/>
        <dbReference type="ChEBI" id="CHEBI:15378"/>
        <dbReference type="ChEBI" id="CHEBI:57683"/>
        <dbReference type="ChEBI" id="CHEBI:58211"/>
        <dbReference type="ChEBI" id="CHEBI:132517"/>
        <dbReference type="ChEBI" id="CHEBI:132519"/>
        <dbReference type="EC" id="2.4.1.260"/>
    </reaction>
    <physiologicalReaction direction="left-to-right" evidence="11">
        <dbReference type="Rhea" id="RHEA:29536"/>
    </physiologicalReaction>
</comment>
<name>A0A4Q2DLT4_9AGAR</name>
<keyword evidence="8 12" id="KW-1133">Transmembrane helix</keyword>
<keyword evidence="7 12" id="KW-0256">Endoplasmic reticulum</keyword>
<feature type="transmembrane region" description="Helical" evidence="12">
    <location>
        <begin position="352"/>
        <end position="375"/>
    </location>
</feature>
<dbReference type="PANTHER" id="PTHR22760">
    <property type="entry name" value="GLYCOSYLTRANSFERASE"/>
    <property type="match status" value="1"/>
</dbReference>
<dbReference type="EC" id="2.4.1.-" evidence="12"/>
<dbReference type="GO" id="GO:0005789">
    <property type="term" value="C:endoplasmic reticulum membrane"/>
    <property type="evidence" value="ECO:0007669"/>
    <property type="project" value="UniProtKB-SubCell"/>
</dbReference>
<evidence type="ECO:0000256" key="10">
    <source>
        <dbReference type="ARBA" id="ARBA00044721"/>
    </source>
</evidence>
<feature type="transmembrane region" description="Helical" evidence="12">
    <location>
        <begin position="297"/>
        <end position="313"/>
    </location>
</feature>
<evidence type="ECO:0000256" key="8">
    <source>
        <dbReference type="ARBA" id="ARBA00022989"/>
    </source>
</evidence>
<organism evidence="13 14">
    <name type="scientific">Candolleomyces aberdarensis</name>
    <dbReference type="NCBI Taxonomy" id="2316362"/>
    <lineage>
        <taxon>Eukaryota</taxon>
        <taxon>Fungi</taxon>
        <taxon>Dikarya</taxon>
        <taxon>Basidiomycota</taxon>
        <taxon>Agaricomycotina</taxon>
        <taxon>Agaricomycetes</taxon>
        <taxon>Agaricomycetidae</taxon>
        <taxon>Agaricales</taxon>
        <taxon>Agaricineae</taxon>
        <taxon>Psathyrellaceae</taxon>
        <taxon>Candolleomyces</taxon>
    </lineage>
</organism>
<protein>
    <recommendedName>
        <fullName evidence="12">Mannosyltransferase</fullName>
        <ecNumber evidence="12">2.4.1.-</ecNumber>
    </recommendedName>
</protein>
<feature type="transmembrane region" description="Helical" evidence="12">
    <location>
        <begin position="92"/>
        <end position="109"/>
    </location>
</feature>
<evidence type="ECO:0000256" key="12">
    <source>
        <dbReference type="RuleBase" id="RU363075"/>
    </source>
</evidence>
<sequence length="530" mass="58912">MEIALDGAILATAWLHVSLAPYTKVEESFNLHATHDLLMYGVKDLERYDHFVFPGAVPRTFLGSILIAWLSSPVVQIASNLDIFQDKFDAQIIVRAVLATLNAIGLSLVRRAVTRRFGRSMGLYFTLLSCSQFHLPFWMGRTIPNMFALFFVNLSTYVLLNRAPNSRKPAPNRTAASISILTFAAAVFRGEIALYLAPLCLQALITRSISFGQLLKTGVVSGVLSAILTITVDSYFWNQRLLWPEFSGLFFNVVEGKSAEWGTSPPLTYFTSFLPKLLLSSFPLSFLGILFNRQIRGLLLPSFVFIVLISFLGHKEWRFIIYVVPIFNIAAARGLHALFSPRKQSSFGRVRYLLGASLITLNIAFTVFSTAVSIANYPGGEAMRQFHALYNPLTHTSPVHVHISNLAAQSGASLFTQLYSQPTWPIDSNANWTYNKTESLALNDLTAANSPFTHLILEERPAVKLLDKRGWKVVSTVEAFEGIKLSLNSASIKTAGRQLVKDPSSKSVLSAVRSIVDIRKGEKLWIVERS</sequence>
<dbReference type="AlphaFoldDB" id="A0A4Q2DLT4"/>
<accession>A0A4Q2DLT4</accession>